<dbReference type="Proteomes" id="UP000300879">
    <property type="component" value="Chromosome"/>
</dbReference>
<proteinExistence type="predicted"/>
<keyword evidence="2" id="KW-0176">Collagen</keyword>
<gene>
    <name evidence="2" type="ORF">E6C60_2003</name>
</gene>
<evidence type="ECO:0000256" key="1">
    <source>
        <dbReference type="SAM" id="MobiDB-lite"/>
    </source>
</evidence>
<accession>A0A4P8XJZ3</accession>
<sequence length="128" mass="13277">MYSTKNYKEPGGQRWVIQGELALEGEGKITINGEPLQLGSESLQGAKGPAGESAYEIAVSQGYSGSEDEWLSSLVGPPGEPGEKGDKGETGAKGATGPKGEPGFLTEAQWNALLERVAVLEAVQEGKG</sequence>
<dbReference type="Gene3D" id="1.20.5.320">
    <property type="entry name" value="6-Phosphogluconate Dehydrogenase, domain 3"/>
    <property type="match status" value="1"/>
</dbReference>
<dbReference type="KEGG" id="palo:E6C60_2003"/>
<protein>
    <submittedName>
        <fullName evidence="2">Triple helix repeat-containing collagen</fullName>
    </submittedName>
</protein>
<keyword evidence="3" id="KW-1185">Reference proteome</keyword>
<evidence type="ECO:0000313" key="2">
    <source>
        <dbReference type="EMBL" id="QCT02718.1"/>
    </source>
</evidence>
<dbReference type="InterPro" id="IPR008160">
    <property type="entry name" value="Collagen"/>
</dbReference>
<reference evidence="2 3" key="1">
    <citation type="submission" date="2019-05" db="EMBL/GenBank/DDBJ databases">
        <authorList>
            <person name="Chen C."/>
        </authorList>
    </citation>
    <scope>NUCLEOTIDE SEQUENCE [LARGE SCALE GENOMIC DNA]</scope>
    <source>
        <strain evidence="2 3">HB172198</strain>
    </source>
</reference>
<dbReference type="OrthoDB" id="1551157at2"/>
<dbReference type="AlphaFoldDB" id="A0A4P8XJZ3"/>
<dbReference type="RefSeq" id="WP_138225706.1">
    <property type="nucleotide sequence ID" value="NZ_CP040396.1"/>
</dbReference>
<dbReference type="EMBL" id="CP040396">
    <property type="protein sequence ID" value="QCT02718.1"/>
    <property type="molecule type" value="Genomic_DNA"/>
</dbReference>
<feature type="compositionally biased region" description="Basic and acidic residues" evidence="1">
    <location>
        <begin position="81"/>
        <end position="90"/>
    </location>
</feature>
<name>A0A4P8XJZ3_9BACL</name>
<dbReference type="Pfam" id="PF01391">
    <property type="entry name" value="Collagen"/>
    <property type="match status" value="1"/>
</dbReference>
<organism evidence="2 3">
    <name type="scientific">Paenibacillus algicola</name>
    <dbReference type="NCBI Taxonomy" id="2565926"/>
    <lineage>
        <taxon>Bacteria</taxon>
        <taxon>Bacillati</taxon>
        <taxon>Bacillota</taxon>
        <taxon>Bacilli</taxon>
        <taxon>Bacillales</taxon>
        <taxon>Paenibacillaceae</taxon>
        <taxon>Paenibacillus</taxon>
    </lineage>
</organism>
<evidence type="ECO:0000313" key="3">
    <source>
        <dbReference type="Proteomes" id="UP000300879"/>
    </source>
</evidence>
<feature type="region of interest" description="Disordered" evidence="1">
    <location>
        <begin position="66"/>
        <end position="104"/>
    </location>
</feature>